<keyword evidence="3" id="KW-1185">Reference proteome</keyword>
<sequence>METVLWAEAAGTVLATLETALLGEDPEGAAGASALLAAAAAAAAASSSSRKHARRTNSDTVSDIEMPGSPVKRRRESVGSGSASDDVPRPTAKSRRIASALTSRFARSLSVHGGDGGGGDGTGAARSPACSSGSLSSSSSSSLSSASPICPTPLLGLGGPAQSSGMAVDAAPAGVCGQRAMRLPAANRSARAREKVPARPGGMAAGLSQSSMDTDPADPQAPRPGSSSSHSGGGTETSENAFALLLQAGPPVAAAGSVGAAMEEWALGQARETGQAPAELFEAASQRVGRLGELVPAVLEGTSRLGQHQAAGDVGGEQLRGLHQAALEAAEIGEWLCRRRFGLLAAALPTLHRALPQLSAAIRVARISEDMRRLVQWAPAEPALAVAEMGAAYEELVHAKRALYGDMLAQDGLTWRAMGVPVDSALLLRVRQCLVAITEQCLTHVARECGQRAAQRDAGAAAPDALLHIAHQVLHAAAQCAALCGDSFADLAPCVMFIVAECAARAAKKPAARPLPQSAGAPSRGAQPARPRGRQLESRALRQAQECEGLLKLLAYARAILAADGASLAAALRGCYADPTTADACRSLAASLVDLSWSLAETLAALRADGRTTNPSGPSLLFMDLVVKFGRRVADLGGSRAAQSPAAQARLRRMQGFVRSLDPLRQIM</sequence>
<evidence type="ECO:0000256" key="1">
    <source>
        <dbReference type="SAM" id="MobiDB-lite"/>
    </source>
</evidence>
<feature type="region of interest" description="Disordered" evidence="1">
    <location>
        <begin position="513"/>
        <end position="537"/>
    </location>
</feature>
<comment type="caution">
    <text evidence="2">The sequence shown here is derived from an EMBL/GenBank/DDBJ whole genome shotgun (WGS) entry which is preliminary data.</text>
</comment>
<evidence type="ECO:0000313" key="2">
    <source>
        <dbReference type="EMBL" id="KAJ2777570.1"/>
    </source>
</evidence>
<dbReference type="AlphaFoldDB" id="A0A9W8H633"/>
<gene>
    <name evidence="2" type="ORF">H4R18_005092</name>
</gene>
<reference evidence="2" key="1">
    <citation type="submission" date="2022-07" db="EMBL/GenBank/DDBJ databases">
        <title>Phylogenomic reconstructions and comparative analyses of Kickxellomycotina fungi.</title>
        <authorList>
            <person name="Reynolds N.K."/>
            <person name="Stajich J.E."/>
            <person name="Barry K."/>
            <person name="Grigoriev I.V."/>
            <person name="Crous P."/>
            <person name="Smith M.E."/>
        </authorList>
    </citation>
    <scope>NUCLEOTIDE SEQUENCE</scope>
    <source>
        <strain evidence="2">NBRC 105414</strain>
    </source>
</reference>
<accession>A0A9W8H633</accession>
<dbReference type="Proteomes" id="UP001140217">
    <property type="component" value="Unassembled WGS sequence"/>
</dbReference>
<dbReference type="EMBL" id="JANBUL010000282">
    <property type="protein sequence ID" value="KAJ2777570.1"/>
    <property type="molecule type" value="Genomic_DNA"/>
</dbReference>
<feature type="region of interest" description="Disordered" evidence="1">
    <location>
        <begin position="184"/>
        <end position="237"/>
    </location>
</feature>
<feature type="compositionally biased region" description="Low complexity" evidence="1">
    <location>
        <begin position="127"/>
        <end position="147"/>
    </location>
</feature>
<protein>
    <submittedName>
        <fullName evidence="2">Uncharacterized protein</fullName>
    </submittedName>
</protein>
<evidence type="ECO:0000313" key="3">
    <source>
        <dbReference type="Proteomes" id="UP001140217"/>
    </source>
</evidence>
<feature type="region of interest" description="Disordered" evidence="1">
    <location>
        <begin position="44"/>
        <end position="96"/>
    </location>
</feature>
<proteinExistence type="predicted"/>
<feature type="compositionally biased region" description="Gly residues" evidence="1">
    <location>
        <begin position="113"/>
        <end position="122"/>
    </location>
</feature>
<feature type="region of interest" description="Disordered" evidence="1">
    <location>
        <begin position="109"/>
        <end position="147"/>
    </location>
</feature>
<dbReference type="OrthoDB" id="2162799at2759"/>
<name>A0A9W8H633_9FUNG</name>
<organism evidence="2 3">
    <name type="scientific">Coemansia javaensis</name>
    <dbReference type="NCBI Taxonomy" id="2761396"/>
    <lineage>
        <taxon>Eukaryota</taxon>
        <taxon>Fungi</taxon>
        <taxon>Fungi incertae sedis</taxon>
        <taxon>Zoopagomycota</taxon>
        <taxon>Kickxellomycotina</taxon>
        <taxon>Kickxellomycetes</taxon>
        <taxon>Kickxellales</taxon>
        <taxon>Kickxellaceae</taxon>
        <taxon>Coemansia</taxon>
    </lineage>
</organism>